<reference evidence="2 3" key="1">
    <citation type="submission" date="2019-01" db="EMBL/GenBank/DDBJ databases">
        <title>Lacibacter sp. strain TTM-7.</title>
        <authorList>
            <person name="Chen W.-M."/>
        </authorList>
    </citation>
    <scope>NUCLEOTIDE SEQUENCE [LARGE SCALE GENOMIC DNA]</scope>
    <source>
        <strain evidence="2 3">TTM-7</strain>
    </source>
</reference>
<sequence>MQHIEFVHSEHFENNYHRHYVSGPLSLFVDFFWQTKFEHLWQKYPDGFSDVLFPNLGYSYLINLGSPYEMQIEQNRQHVKGDGFLPRLNNIEAFHKPGNLLFGIKFKVSPVIFEKKINFSEYSGTMFPLSYLIDQSLINEVKHSHSFEKRVQLLSQQYEQMIEQYKGSLQPMHIVTEILQQAAINNSFETSVEELAARYNISSRTLQRYFEAGTGVSSKQALQVLRIRKAVSHIVSRPQTFHYGVYSYYDYSHFYKHLRQFLQKENLAHLQPHLQLLQIARKKQVQQQ</sequence>
<dbReference type="GO" id="GO:0003700">
    <property type="term" value="F:DNA-binding transcription factor activity"/>
    <property type="evidence" value="ECO:0007669"/>
    <property type="project" value="InterPro"/>
</dbReference>
<keyword evidence="3" id="KW-1185">Reference proteome</keyword>
<dbReference type="OrthoDB" id="935959at2"/>
<dbReference type="InterPro" id="IPR018060">
    <property type="entry name" value="HTH_AraC"/>
</dbReference>
<dbReference type="RefSeq" id="WP_129130647.1">
    <property type="nucleotide sequence ID" value="NZ_SDHW01000002.1"/>
</dbReference>
<evidence type="ECO:0000259" key="1">
    <source>
        <dbReference type="PROSITE" id="PS01124"/>
    </source>
</evidence>
<dbReference type="EMBL" id="SDHW01000002">
    <property type="protein sequence ID" value="RXK60686.1"/>
    <property type="molecule type" value="Genomic_DNA"/>
</dbReference>
<evidence type="ECO:0000313" key="2">
    <source>
        <dbReference type="EMBL" id="RXK60686.1"/>
    </source>
</evidence>
<dbReference type="GO" id="GO:0043565">
    <property type="term" value="F:sequence-specific DNA binding"/>
    <property type="evidence" value="ECO:0007669"/>
    <property type="project" value="InterPro"/>
</dbReference>
<feature type="domain" description="HTH araC/xylS-type" evidence="1">
    <location>
        <begin position="173"/>
        <end position="230"/>
    </location>
</feature>
<dbReference type="Proteomes" id="UP000290204">
    <property type="component" value="Unassembled WGS sequence"/>
</dbReference>
<dbReference type="PROSITE" id="PS01124">
    <property type="entry name" value="HTH_ARAC_FAMILY_2"/>
    <property type="match status" value="1"/>
</dbReference>
<comment type="caution">
    <text evidence="2">The sequence shown here is derived from an EMBL/GenBank/DDBJ whole genome shotgun (WGS) entry which is preliminary data.</text>
</comment>
<organism evidence="2 3">
    <name type="scientific">Lacibacter luteus</name>
    <dbReference type="NCBI Taxonomy" id="2508719"/>
    <lineage>
        <taxon>Bacteria</taxon>
        <taxon>Pseudomonadati</taxon>
        <taxon>Bacteroidota</taxon>
        <taxon>Chitinophagia</taxon>
        <taxon>Chitinophagales</taxon>
        <taxon>Chitinophagaceae</taxon>
        <taxon>Lacibacter</taxon>
    </lineage>
</organism>
<proteinExistence type="predicted"/>
<accession>A0A4Q1CJ60</accession>
<evidence type="ECO:0000313" key="3">
    <source>
        <dbReference type="Proteomes" id="UP000290204"/>
    </source>
</evidence>
<gene>
    <name evidence="2" type="ORF">ESA94_09495</name>
</gene>
<protein>
    <submittedName>
        <fullName evidence="2">AraC family transcriptional regulator</fullName>
    </submittedName>
</protein>
<name>A0A4Q1CJ60_9BACT</name>
<dbReference type="AlphaFoldDB" id="A0A4Q1CJ60"/>
<dbReference type="Gene3D" id="1.10.10.60">
    <property type="entry name" value="Homeodomain-like"/>
    <property type="match status" value="1"/>
</dbReference>